<gene>
    <name evidence="1" type="ORF">GCM10010328_67700</name>
</gene>
<keyword evidence="2" id="KW-1185">Reference proteome</keyword>
<dbReference type="EMBL" id="BMUW01000041">
    <property type="protein sequence ID" value="GGZ84076.1"/>
    <property type="molecule type" value="Genomic_DNA"/>
</dbReference>
<dbReference type="Proteomes" id="UP000624183">
    <property type="component" value="Unassembled WGS sequence"/>
</dbReference>
<sequence length="56" mass="6266">MTDTTRQLLSDLLERLSSNPDEWTTRDTETLTRLRAAAEWEEASEKVAAVRMGAAA</sequence>
<evidence type="ECO:0000313" key="1">
    <source>
        <dbReference type="EMBL" id="GGZ84076.1"/>
    </source>
</evidence>
<evidence type="ECO:0000313" key="2">
    <source>
        <dbReference type="Proteomes" id="UP000624183"/>
    </source>
</evidence>
<accession>A0ABQ3CHJ2</accession>
<comment type="caution">
    <text evidence="1">The sequence shown here is derived from an EMBL/GenBank/DDBJ whole genome shotgun (WGS) entry which is preliminary data.</text>
</comment>
<organism evidence="1 2">
    <name type="scientific">Streptomyces rubiginosohelvolus</name>
    <dbReference type="NCBI Taxonomy" id="67362"/>
    <lineage>
        <taxon>Bacteria</taxon>
        <taxon>Bacillati</taxon>
        <taxon>Actinomycetota</taxon>
        <taxon>Actinomycetes</taxon>
        <taxon>Kitasatosporales</taxon>
        <taxon>Streptomycetaceae</taxon>
        <taxon>Streptomyces</taxon>
    </lineage>
</organism>
<reference evidence="2" key="1">
    <citation type="journal article" date="2019" name="Int. J. Syst. Evol. Microbiol.">
        <title>The Global Catalogue of Microorganisms (GCM) 10K type strain sequencing project: providing services to taxonomists for standard genome sequencing and annotation.</title>
        <authorList>
            <consortium name="The Broad Institute Genomics Platform"/>
            <consortium name="The Broad Institute Genome Sequencing Center for Infectious Disease"/>
            <person name="Wu L."/>
            <person name="Ma J."/>
        </authorList>
    </citation>
    <scope>NUCLEOTIDE SEQUENCE [LARGE SCALE GENOMIC DNA]</scope>
    <source>
        <strain evidence="2">JCM 4602</strain>
    </source>
</reference>
<protein>
    <submittedName>
        <fullName evidence="1">Uncharacterized protein</fullName>
    </submittedName>
</protein>
<name>A0ABQ3CHJ2_9ACTN</name>
<proteinExistence type="predicted"/>